<dbReference type="PROSITE" id="PS00674">
    <property type="entry name" value="AAA"/>
    <property type="match status" value="1"/>
</dbReference>
<dbReference type="Pfam" id="PF00004">
    <property type="entry name" value="AAA"/>
    <property type="match status" value="1"/>
</dbReference>
<gene>
    <name evidence="9" type="ORF">THASP1DRAFT_10361</name>
</gene>
<proteinExistence type="inferred from homology"/>
<evidence type="ECO:0000256" key="2">
    <source>
        <dbReference type="ARBA" id="ARBA00022741"/>
    </source>
</evidence>
<evidence type="ECO:0000256" key="5">
    <source>
        <dbReference type="ARBA" id="ARBA00023128"/>
    </source>
</evidence>
<keyword evidence="3" id="KW-0472">Membrane</keyword>
<name>A0A4P9XRM9_9FUNG</name>
<feature type="region of interest" description="Disordered" evidence="7">
    <location>
        <begin position="230"/>
        <end position="257"/>
    </location>
</feature>
<dbReference type="GO" id="GO:0005524">
    <property type="term" value="F:ATP binding"/>
    <property type="evidence" value="ECO:0007669"/>
    <property type="project" value="UniProtKB-KW"/>
</dbReference>
<dbReference type="PANTHER" id="PTHR45644">
    <property type="entry name" value="AAA ATPASE, PUTATIVE (AFU_ORTHOLOGUE AFUA_2G12920)-RELATED-RELATED"/>
    <property type="match status" value="1"/>
</dbReference>
<evidence type="ECO:0000256" key="7">
    <source>
        <dbReference type="SAM" id="MobiDB-lite"/>
    </source>
</evidence>
<feature type="non-terminal residue" evidence="9">
    <location>
        <position position="1"/>
    </location>
</feature>
<evidence type="ECO:0000256" key="4">
    <source>
        <dbReference type="ARBA" id="ARBA00022840"/>
    </source>
</evidence>
<protein>
    <submittedName>
        <fullName evidence="9">P-loop containing nucleoside triphosphate hydrolase protein</fullName>
    </submittedName>
</protein>
<dbReference type="GO" id="GO:0005741">
    <property type="term" value="C:mitochondrial outer membrane"/>
    <property type="evidence" value="ECO:0007669"/>
    <property type="project" value="UniProtKB-SubCell"/>
</dbReference>
<dbReference type="PANTHER" id="PTHR45644:SF56">
    <property type="entry name" value="AAA ATPASE, PUTATIVE (AFU_ORTHOLOGUE AFUA_2G12920)-RELATED"/>
    <property type="match status" value="1"/>
</dbReference>
<dbReference type="GO" id="GO:0016887">
    <property type="term" value="F:ATP hydrolysis activity"/>
    <property type="evidence" value="ECO:0007669"/>
    <property type="project" value="InterPro"/>
</dbReference>
<keyword evidence="9" id="KW-0378">Hydrolase</keyword>
<dbReference type="EMBL" id="KZ992572">
    <property type="protein sequence ID" value="RKP08757.1"/>
    <property type="molecule type" value="Genomic_DNA"/>
</dbReference>
<dbReference type="Gene3D" id="3.40.50.300">
    <property type="entry name" value="P-loop containing nucleotide triphosphate hydrolases"/>
    <property type="match status" value="1"/>
</dbReference>
<feature type="non-terminal residue" evidence="9">
    <location>
        <position position="294"/>
    </location>
</feature>
<dbReference type="STRING" id="78915.A0A4P9XRM9"/>
<keyword evidence="3" id="KW-1000">Mitochondrion outer membrane</keyword>
<evidence type="ECO:0000256" key="1">
    <source>
        <dbReference type="ARBA" id="ARBA00004572"/>
    </source>
</evidence>
<dbReference type="InterPro" id="IPR003960">
    <property type="entry name" value="ATPase_AAA_CS"/>
</dbReference>
<dbReference type="Pfam" id="PF17862">
    <property type="entry name" value="AAA_lid_3"/>
    <property type="match status" value="1"/>
</dbReference>
<keyword evidence="4 6" id="KW-0067">ATP-binding</keyword>
<reference evidence="10" key="1">
    <citation type="journal article" date="2018" name="Nat. Microbiol.">
        <title>Leveraging single-cell genomics to expand the fungal tree of life.</title>
        <authorList>
            <person name="Ahrendt S.R."/>
            <person name="Quandt C.A."/>
            <person name="Ciobanu D."/>
            <person name="Clum A."/>
            <person name="Salamov A."/>
            <person name="Andreopoulos B."/>
            <person name="Cheng J.F."/>
            <person name="Woyke T."/>
            <person name="Pelin A."/>
            <person name="Henrissat B."/>
            <person name="Reynolds N.K."/>
            <person name="Benny G.L."/>
            <person name="Smith M.E."/>
            <person name="James T.Y."/>
            <person name="Grigoriev I.V."/>
        </authorList>
    </citation>
    <scope>NUCLEOTIDE SEQUENCE [LARGE SCALE GENOMIC DNA]</scope>
    <source>
        <strain evidence="10">RSA 1356</strain>
    </source>
</reference>
<dbReference type="Proteomes" id="UP000271241">
    <property type="component" value="Unassembled WGS sequence"/>
</dbReference>
<evidence type="ECO:0000256" key="6">
    <source>
        <dbReference type="RuleBase" id="RU003651"/>
    </source>
</evidence>
<dbReference type="SMART" id="SM00382">
    <property type="entry name" value="AAA"/>
    <property type="match status" value="1"/>
</dbReference>
<accession>A0A4P9XRM9</accession>
<evidence type="ECO:0000259" key="8">
    <source>
        <dbReference type="SMART" id="SM00382"/>
    </source>
</evidence>
<dbReference type="AlphaFoldDB" id="A0A4P9XRM9"/>
<dbReference type="InterPro" id="IPR027417">
    <property type="entry name" value="P-loop_NTPase"/>
</dbReference>
<evidence type="ECO:0000256" key="3">
    <source>
        <dbReference type="ARBA" id="ARBA00022787"/>
    </source>
</evidence>
<dbReference type="SUPFAM" id="SSF52540">
    <property type="entry name" value="P-loop containing nucleoside triphosphate hydrolases"/>
    <property type="match status" value="1"/>
</dbReference>
<dbReference type="Gene3D" id="1.10.8.60">
    <property type="match status" value="1"/>
</dbReference>
<feature type="compositionally biased region" description="Low complexity" evidence="7">
    <location>
        <begin position="243"/>
        <end position="254"/>
    </location>
</feature>
<dbReference type="InterPro" id="IPR051701">
    <property type="entry name" value="Mito_OM_Translocase_MSP1"/>
</dbReference>
<comment type="subcellular location">
    <subcellularLocation>
        <location evidence="1">Mitochondrion outer membrane</location>
        <topology evidence="1">Single-pass membrane protein</topology>
    </subcellularLocation>
</comment>
<dbReference type="InterPro" id="IPR041569">
    <property type="entry name" value="AAA_lid_3"/>
</dbReference>
<keyword evidence="5" id="KW-0496">Mitochondrion</keyword>
<dbReference type="OrthoDB" id="39734at2759"/>
<feature type="domain" description="AAA+ ATPase" evidence="8">
    <location>
        <begin position="24"/>
        <end position="163"/>
    </location>
</feature>
<organism evidence="9 10">
    <name type="scientific">Thamnocephalis sphaerospora</name>
    <dbReference type="NCBI Taxonomy" id="78915"/>
    <lineage>
        <taxon>Eukaryota</taxon>
        <taxon>Fungi</taxon>
        <taxon>Fungi incertae sedis</taxon>
        <taxon>Zoopagomycota</taxon>
        <taxon>Zoopagomycotina</taxon>
        <taxon>Zoopagomycetes</taxon>
        <taxon>Zoopagales</taxon>
        <taxon>Sigmoideomycetaceae</taxon>
        <taxon>Thamnocephalis</taxon>
    </lineage>
</organism>
<dbReference type="InterPro" id="IPR003959">
    <property type="entry name" value="ATPase_AAA_core"/>
</dbReference>
<sequence length="294" mass="32159">LQTLISLPLLYPKHFSCGVLADHSLSGVLLFGPPGTGKTMLARAVASESGSAMLEIKGSDIYDKYVGESEKNVRAIFSLARKMSPCVIFIDEVDALFASRGADLGGSGKRETVNQFMAEWDGLRSNAQNRGVTVLCATNRPFDLDDAVLRRMPRRILGNIANTTAYPNLVDLPSEKDRQRILELHLRREQLDDTITTQELAKRTPLYSGSDLKNLCVTAALAAVREQDTVAPAGSATDEGTHSASSNTESASSADRTLSRRHFELALREIAPSCSDEMRTLGELRRWDRLYGDG</sequence>
<keyword evidence="10" id="KW-1185">Reference proteome</keyword>
<evidence type="ECO:0000313" key="10">
    <source>
        <dbReference type="Proteomes" id="UP000271241"/>
    </source>
</evidence>
<keyword evidence="2 6" id="KW-0547">Nucleotide-binding</keyword>
<dbReference type="InterPro" id="IPR003593">
    <property type="entry name" value="AAA+_ATPase"/>
</dbReference>
<evidence type="ECO:0000313" key="9">
    <source>
        <dbReference type="EMBL" id="RKP08757.1"/>
    </source>
</evidence>
<comment type="similarity">
    <text evidence="6">Belongs to the AAA ATPase family.</text>
</comment>